<dbReference type="InterPro" id="IPR008929">
    <property type="entry name" value="Chondroitin_lyas"/>
</dbReference>
<protein>
    <submittedName>
        <fullName evidence="7">Alginate lyase</fullName>
    </submittedName>
</protein>
<keyword evidence="4 7" id="KW-0456">Lyase</keyword>
<organism evidence="7 8">
    <name type="scientific">Pseudobacter ginsenosidimutans</name>
    <dbReference type="NCBI Taxonomy" id="661488"/>
    <lineage>
        <taxon>Bacteria</taxon>
        <taxon>Pseudomonadati</taxon>
        <taxon>Bacteroidota</taxon>
        <taxon>Chitinophagia</taxon>
        <taxon>Chitinophagales</taxon>
        <taxon>Chitinophagaceae</taxon>
        <taxon>Pseudobacter</taxon>
    </lineage>
</organism>
<dbReference type="InterPro" id="IPR012480">
    <property type="entry name" value="Hepar_II_III_C"/>
</dbReference>
<dbReference type="Pfam" id="PF07940">
    <property type="entry name" value="Hepar_II_III_C"/>
    <property type="match status" value="1"/>
</dbReference>
<comment type="subcellular location">
    <subcellularLocation>
        <location evidence="1">Periplasm</location>
    </subcellularLocation>
</comment>
<comment type="caution">
    <text evidence="7">The sequence shown here is derived from an EMBL/GenBank/DDBJ whole genome shotgun (WGS) entry which is preliminary data.</text>
</comment>
<evidence type="ECO:0000313" key="8">
    <source>
        <dbReference type="Proteomes" id="UP000293874"/>
    </source>
</evidence>
<dbReference type="PANTHER" id="PTHR39210">
    <property type="entry name" value="HEPARIN-SULFATE LYASE"/>
    <property type="match status" value="1"/>
</dbReference>
<sequence length="707" mass="78498">MKTFFLSISLVISVLVVQGQSHPSIMLTQKNIEAVRKGIKDYPIMASSYKTVKKDAEKALKSGIEVPTPADGGGGVTHEKHKKNYQQALACGIAYQVTNDERYAKFVKDLLLEYAKQYNTWGRHPKRKQEPGGKIFWQNLNDCVWQVYMIQAYDCVYGALSAADRKKIENDLFANVVKELSEVNGSIFNKVHNHGTWSAAAVGMTGYVCGKKEWVQAALHGSKQDDKGGFLAQLNQLFSPDGYYAEGPYYQRYAILPFMIFAKAIHQYDPKFGIYDFRDGLLKKAVNTALQCTYTNKVFFPLNDAIKDKTYETEEMVYAVDIAYSDMQAGDDLLDIAQQQDRVIISDAGLQVAQAIDAGKTNPFAYKPMWIKDGADGKGGGIGILRSGANADQLAVVMKAGTQGMGHGHFDRLNLLVYDNGTEVFSDYGAVRFLNVETKNGGNYTKENDTWGKQTIAHNTITADQTSHFNGNEKKGEETTPSLVNFTANEKFQVVSAEEKNAYKGVTLWRTAILFTPEGADKALLLDVFSVNSDQPHQYDLPFWYQGHITDLPFPSEMNGKQLPALGTSNGYQHLWLNGTGIPANGKQYITVLNNRRFYTTSFLADTAIRVKLVTLGAQDPNLNLRNEKAFILSQPAATNHTFISITEPHGRNNTVAEVTTGASAAVKELKLVSATKEAVQFRFTYKKKSYTVSIRKNDPGSFLVID</sequence>
<accession>A0A4Q7N1M6</accession>
<dbReference type="EMBL" id="SGXA01000001">
    <property type="protein sequence ID" value="RZS75527.1"/>
    <property type="molecule type" value="Genomic_DNA"/>
</dbReference>
<dbReference type="AlphaFoldDB" id="A0A4Q7N1M6"/>
<feature type="domain" description="Alginate lyase" evidence="5">
    <location>
        <begin position="82"/>
        <end position="293"/>
    </location>
</feature>
<evidence type="ECO:0000259" key="5">
    <source>
        <dbReference type="Pfam" id="PF05426"/>
    </source>
</evidence>
<gene>
    <name evidence="7" type="ORF">EV199_1396</name>
</gene>
<proteinExistence type="predicted"/>
<dbReference type="Pfam" id="PF05426">
    <property type="entry name" value="Alginate_lyase"/>
    <property type="match status" value="1"/>
</dbReference>
<evidence type="ECO:0000259" key="6">
    <source>
        <dbReference type="Pfam" id="PF07940"/>
    </source>
</evidence>
<dbReference type="GO" id="GO:0016829">
    <property type="term" value="F:lyase activity"/>
    <property type="evidence" value="ECO:0007669"/>
    <property type="project" value="UniProtKB-KW"/>
</dbReference>
<evidence type="ECO:0000256" key="4">
    <source>
        <dbReference type="ARBA" id="ARBA00023239"/>
    </source>
</evidence>
<dbReference type="Gene3D" id="2.70.98.70">
    <property type="match status" value="1"/>
</dbReference>
<evidence type="ECO:0000256" key="2">
    <source>
        <dbReference type="ARBA" id="ARBA00022729"/>
    </source>
</evidence>
<dbReference type="RefSeq" id="WP_225979849.1">
    <property type="nucleotide sequence ID" value="NZ_CP042431.1"/>
</dbReference>
<evidence type="ECO:0000313" key="7">
    <source>
        <dbReference type="EMBL" id="RZS75527.1"/>
    </source>
</evidence>
<keyword evidence="2" id="KW-0732">Signal</keyword>
<dbReference type="Proteomes" id="UP000293874">
    <property type="component" value="Unassembled WGS sequence"/>
</dbReference>
<feature type="domain" description="Heparinase II/III-like C-terminal" evidence="6">
    <location>
        <begin position="373"/>
        <end position="579"/>
    </location>
</feature>
<dbReference type="GO" id="GO:0042597">
    <property type="term" value="C:periplasmic space"/>
    <property type="evidence" value="ECO:0007669"/>
    <property type="project" value="UniProtKB-SubCell"/>
</dbReference>
<dbReference type="InterPro" id="IPR008397">
    <property type="entry name" value="Alginate_lyase_dom"/>
</dbReference>
<dbReference type="PANTHER" id="PTHR39210:SF1">
    <property type="entry name" value="HEPARIN-SULFATE LYASE"/>
    <property type="match status" value="1"/>
</dbReference>
<dbReference type="SUPFAM" id="SSF48230">
    <property type="entry name" value="Chondroitin AC/alginate lyase"/>
    <property type="match status" value="1"/>
</dbReference>
<name>A0A4Q7N1M6_9BACT</name>
<keyword evidence="3" id="KW-0574">Periplasm</keyword>
<evidence type="ECO:0000256" key="3">
    <source>
        <dbReference type="ARBA" id="ARBA00022764"/>
    </source>
</evidence>
<keyword evidence="8" id="KW-1185">Reference proteome</keyword>
<reference evidence="7 8" key="1">
    <citation type="submission" date="2019-02" db="EMBL/GenBank/DDBJ databases">
        <title>Genomic Encyclopedia of Type Strains, Phase IV (KMG-IV): sequencing the most valuable type-strain genomes for metagenomic binning, comparative biology and taxonomic classification.</title>
        <authorList>
            <person name="Goeker M."/>
        </authorList>
    </citation>
    <scope>NUCLEOTIDE SEQUENCE [LARGE SCALE GENOMIC DNA]</scope>
    <source>
        <strain evidence="7 8">DSM 18116</strain>
    </source>
</reference>
<evidence type="ECO:0000256" key="1">
    <source>
        <dbReference type="ARBA" id="ARBA00004418"/>
    </source>
</evidence>
<dbReference type="Gene3D" id="1.50.10.100">
    <property type="entry name" value="Chondroitin AC/alginate lyase"/>
    <property type="match status" value="1"/>
</dbReference>